<keyword evidence="2" id="KW-1185">Reference proteome</keyword>
<gene>
    <name evidence="1" type="ORF">PSON_ATCC_30995.1.T0020269</name>
</gene>
<protein>
    <submittedName>
        <fullName evidence="1">Uncharacterized protein</fullName>
    </submittedName>
</protein>
<reference evidence="1" key="1">
    <citation type="submission" date="2021-01" db="EMBL/GenBank/DDBJ databases">
        <authorList>
            <consortium name="Genoscope - CEA"/>
            <person name="William W."/>
        </authorList>
    </citation>
    <scope>NUCLEOTIDE SEQUENCE</scope>
</reference>
<proteinExistence type="predicted"/>
<sequence length="488" mass="58022">MSNYKEIDKLYPQNISKALKQILLSHDSTANLTFQEAIENLKSEDFIRIHQGLISIRKQISNYDNQEENFQDQQIELLITIIQQIFQAQMVERLQFEALWILLQILNATNFQLQLLIKKVSFQSLTQIYNKDSNGLFHVQIIKIFGLLSKIDNTIVSQIYQFCKIEQKLDKIILLEDSVDYLSALNIFCKLMPQLYKNLALNFIKDKFNIIKNPESKACKIAIKIINKIMKIPNQEIDEQLLYAWDEIIIIWVDDKLNTLESTLVQLIEKFIKKPQFPKEKIEKQTFLDRLLQNLGQQSTFILQDSLRIYKYLIKQFSLCITNKKFYKQLINICRDYSNPTILNLILKIVINILKTETQTDEYIFYLKKFNIISLLPEYLDEILMIIQKLNPSSQLSGFFKEKQKNEHKFINCILKIVLIILNQKKLLDKFKMEIGQFERLFTQRFFIQLEKIDDLKIQKTLQLIIYHLENNKSFEMYETINKKIKIN</sequence>
<evidence type="ECO:0000313" key="2">
    <source>
        <dbReference type="Proteomes" id="UP000692954"/>
    </source>
</evidence>
<comment type="caution">
    <text evidence="1">The sequence shown here is derived from an EMBL/GenBank/DDBJ whole genome shotgun (WGS) entry which is preliminary data.</text>
</comment>
<organism evidence="1 2">
    <name type="scientific">Paramecium sonneborni</name>
    <dbReference type="NCBI Taxonomy" id="65129"/>
    <lineage>
        <taxon>Eukaryota</taxon>
        <taxon>Sar</taxon>
        <taxon>Alveolata</taxon>
        <taxon>Ciliophora</taxon>
        <taxon>Intramacronucleata</taxon>
        <taxon>Oligohymenophorea</taxon>
        <taxon>Peniculida</taxon>
        <taxon>Parameciidae</taxon>
        <taxon>Paramecium</taxon>
    </lineage>
</organism>
<name>A0A8S1JXF7_9CILI</name>
<dbReference type="EMBL" id="CAJJDN010000002">
    <property type="protein sequence ID" value="CAD8047191.1"/>
    <property type="molecule type" value="Genomic_DNA"/>
</dbReference>
<dbReference type="AlphaFoldDB" id="A0A8S1JXF7"/>
<dbReference type="Proteomes" id="UP000692954">
    <property type="component" value="Unassembled WGS sequence"/>
</dbReference>
<dbReference type="OrthoDB" id="10467612at2759"/>
<accession>A0A8S1JXF7</accession>
<evidence type="ECO:0000313" key="1">
    <source>
        <dbReference type="EMBL" id="CAD8047191.1"/>
    </source>
</evidence>